<dbReference type="InterPro" id="IPR036291">
    <property type="entry name" value="NAD(P)-bd_dom_sf"/>
</dbReference>
<keyword evidence="5" id="KW-1185">Reference proteome</keyword>
<dbReference type="NCBIfam" id="TIGR01777">
    <property type="entry name" value="yfcH"/>
    <property type="match status" value="1"/>
</dbReference>
<dbReference type="PANTHER" id="PTHR11092:SF0">
    <property type="entry name" value="EPIMERASE FAMILY PROTEIN SDR39U1"/>
    <property type="match status" value="1"/>
</dbReference>
<evidence type="ECO:0000259" key="2">
    <source>
        <dbReference type="Pfam" id="PF01370"/>
    </source>
</evidence>
<feature type="domain" description="DUF1731" evidence="3">
    <location>
        <begin position="412"/>
        <end position="457"/>
    </location>
</feature>
<dbReference type="Pfam" id="PF01370">
    <property type="entry name" value="Epimerase"/>
    <property type="match status" value="1"/>
</dbReference>
<dbReference type="InterPro" id="IPR010099">
    <property type="entry name" value="SDR39U1"/>
</dbReference>
<sequence>MNDPMSPGRGNRNPKRLTSFRPTHQPQTAQANLLLVVGPHDHHHIYKNRRQPSVGIISDKAVQHQTVAYWVQCSAAAGMMMNTTVQWQQHCSGVTGVRAGILRSAHSTLHGDSGVCGFFFSFSSLNAANPSQQNQRRRLVCNVTASSSKMDAPKTDKMIVAITGATGFIGSRLVERLDADGHQVRVLTRSVSKARSVFPELRYPNLEVAEEANWAELIQGATGVVNLAGLPISRRWTPEVKAEIKNSRIGVTAKVMEAINAAPKELKPKVLISSSAIGYYGTSESCAFDEASPSGKDYLAEVCREWEAAAQSLDDTTTRLVLIRNGIVLAKDGGVLAQMVPIFSIFAGGPLGSGKQWISWVHRDDLVSLIMESLSNPTYKGVINGTAPNPVRMNEMCDRIGAILGRPSWLPVPEFAVRVLLGEGAIIVLEGQRVLPKKAQELGFTYKYRFISDALKASFSA</sequence>
<dbReference type="Gene3D" id="3.40.50.720">
    <property type="entry name" value="NAD(P)-binding Rossmann-like Domain"/>
    <property type="match status" value="1"/>
</dbReference>
<feature type="domain" description="NAD-dependent epimerase/dehydratase" evidence="2">
    <location>
        <begin position="160"/>
        <end position="377"/>
    </location>
</feature>
<evidence type="ECO:0000259" key="3">
    <source>
        <dbReference type="Pfam" id="PF08338"/>
    </source>
</evidence>
<dbReference type="SUPFAM" id="SSF51735">
    <property type="entry name" value="NAD(P)-binding Rossmann-fold domains"/>
    <property type="match status" value="1"/>
</dbReference>
<proteinExistence type="predicted"/>
<dbReference type="Pfam" id="PF08338">
    <property type="entry name" value="DUF1731"/>
    <property type="match status" value="1"/>
</dbReference>
<evidence type="ECO:0000256" key="1">
    <source>
        <dbReference type="SAM" id="MobiDB-lite"/>
    </source>
</evidence>
<gene>
    <name evidence="4" type="ORF">CSSPJE1EN2_LOCUS17262</name>
</gene>
<dbReference type="EMBL" id="OZ023705">
    <property type="protein sequence ID" value="CAK9875013.1"/>
    <property type="molecule type" value="Genomic_DNA"/>
</dbReference>
<evidence type="ECO:0000313" key="4">
    <source>
        <dbReference type="EMBL" id="CAK9875013.1"/>
    </source>
</evidence>
<protein>
    <submittedName>
        <fullName evidence="4">Uncharacterized protein</fullName>
    </submittedName>
</protein>
<accession>A0ABP1BHD8</accession>
<feature type="region of interest" description="Disordered" evidence="1">
    <location>
        <begin position="1"/>
        <end position="23"/>
    </location>
</feature>
<dbReference type="InterPro" id="IPR001509">
    <property type="entry name" value="Epimerase_deHydtase"/>
</dbReference>
<dbReference type="CDD" id="cd05242">
    <property type="entry name" value="SDR_a8"/>
    <property type="match status" value="1"/>
</dbReference>
<dbReference type="Proteomes" id="UP001497522">
    <property type="component" value="Chromosome 4"/>
</dbReference>
<evidence type="ECO:0000313" key="5">
    <source>
        <dbReference type="Proteomes" id="UP001497522"/>
    </source>
</evidence>
<dbReference type="PANTHER" id="PTHR11092">
    <property type="entry name" value="SUGAR NUCLEOTIDE EPIMERASE RELATED"/>
    <property type="match status" value="1"/>
</dbReference>
<dbReference type="InterPro" id="IPR013549">
    <property type="entry name" value="DUF1731"/>
</dbReference>
<reference evidence="4" key="1">
    <citation type="submission" date="2024-03" db="EMBL/GenBank/DDBJ databases">
        <authorList>
            <consortium name="ELIXIR-Norway"/>
            <consortium name="Elixir Norway"/>
        </authorList>
    </citation>
    <scope>NUCLEOTIDE SEQUENCE</scope>
</reference>
<name>A0ABP1BHD8_9BRYO</name>
<organism evidence="4 5">
    <name type="scientific">Sphagnum jensenii</name>
    <dbReference type="NCBI Taxonomy" id="128206"/>
    <lineage>
        <taxon>Eukaryota</taxon>
        <taxon>Viridiplantae</taxon>
        <taxon>Streptophyta</taxon>
        <taxon>Embryophyta</taxon>
        <taxon>Bryophyta</taxon>
        <taxon>Sphagnophytina</taxon>
        <taxon>Sphagnopsida</taxon>
        <taxon>Sphagnales</taxon>
        <taxon>Sphagnaceae</taxon>
        <taxon>Sphagnum</taxon>
    </lineage>
</organism>